<evidence type="ECO:0000313" key="2">
    <source>
        <dbReference type="EMBL" id="KNC25796.1"/>
    </source>
</evidence>
<proteinExistence type="predicted"/>
<accession>A0A0L0CJW6</accession>
<protein>
    <submittedName>
        <fullName evidence="3">Uncharacterized protein</fullName>
    </submittedName>
</protein>
<keyword evidence="4" id="KW-1185">Reference proteome</keyword>
<gene>
    <name evidence="3" type="ORF">FF38_03080</name>
    <name evidence="2" type="ORF">FF38_05459</name>
</gene>
<dbReference type="EMBL" id="JRES01001070">
    <property type="protein sequence ID" value="KNC25796.1"/>
    <property type="molecule type" value="Genomic_DNA"/>
</dbReference>
<feature type="signal peptide" evidence="1">
    <location>
        <begin position="1"/>
        <end position="20"/>
    </location>
</feature>
<organism evidence="3 4">
    <name type="scientific">Lucilia cuprina</name>
    <name type="common">Green bottle fly</name>
    <name type="synonym">Australian sheep blowfly</name>
    <dbReference type="NCBI Taxonomy" id="7375"/>
    <lineage>
        <taxon>Eukaryota</taxon>
        <taxon>Metazoa</taxon>
        <taxon>Ecdysozoa</taxon>
        <taxon>Arthropoda</taxon>
        <taxon>Hexapoda</taxon>
        <taxon>Insecta</taxon>
        <taxon>Pterygota</taxon>
        <taxon>Neoptera</taxon>
        <taxon>Endopterygota</taxon>
        <taxon>Diptera</taxon>
        <taxon>Brachycera</taxon>
        <taxon>Muscomorpha</taxon>
        <taxon>Oestroidea</taxon>
        <taxon>Calliphoridae</taxon>
        <taxon>Luciliinae</taxon>
        <taxon>Lucilia</taxon>
    </lineage>
</organism>
<sequence>MSKLRLFVVILLATLQYCYSLPYRAQTLTEDVDSAEDETFCGHQQHKEEFNGQQQYPLYNNHVHYILYNRLLQIPQDQYHRPEYVNTNMDKSGHSQNDIYADANDDDDELEFQQRTIQDVPKNCKKCK</sequence>
<keyword evidence="1" id="KW-0732">Signal</keyword>
<evidence type="ECO:0000256" key="1">
    <source>
        <dbReference type="SAM" id="SignalP"/>
    </source>
</evidence>
<comment type="caution">
    <text evidence="3">The sequence shown here is derived from an EMBL/GenBank/DDBJ whole genome shotgun (WGS) entry which is preliminary data.</text>
</comment>
<reference evidence="3 4" key="1">
    <citation type="journal article" date="2015" name="Nat. Commun.">
        <title>Lucilia cuprina genome unlocks parasitic fly biology to underpin future interventions.</title>
        <authorList>
            <person name="Anstead C.A."/>
            <person name="Korhonen P.K."/>
            <person name="Young N.D."/>
            <person name="Hall R.S."/>
            <person name="Jex A.R."/>
            <person name="Murali S.C."/>
            <person name="Hughes D.S."/>
            <person name="Lee S.F."/>
            <person name="Perry T."/>
            <person name="Stroehlein A.J."/>
            <person name="Ansell B.R."/>
            <person name="Breugelmans B."/>
            <person name="Hofmann A."/>
            <person name="Qu J."/>
            <person name="Dugan S."/>
            <person name="Lee S.L."/>
            <person name="Chao H."/>
            <person name="Dinh H."/>
            <person name="Han Y."/>
            <person name="Doddapaneni H.V."/>
            <person name="Worley K.C."/>
            <person name="Muzny D.M."/>
            <person name="Ioannidis P."/>
            <person name="Waterhouse R.M."/>
            <person name="Zdobnov E.M."/>
            <person name="James P.J."/>
            <person name="Bagnall N.H."/>
            <person name="Kotze A.C."/>
            <person name="Gibbs R.A."/>
            <person name="Richards S."/>
            <person name="Batterham P."/>
            <person name="Gasser R.B."/>
        </authorList>
    </citation>
    <scope>NUCLEOTIDE SEQUENCE [LARGE SCALE GENOMIC DNA]</scope>
    <source>
        <strain evidence="3 4">LS</strain>
        <tissue evidence="3">Full body</tissue>
    </source>
</reference>
<evidence type="ECO:0000313" key="4">
    <source>
        <dbReference type="Proteomes" id="UP000037069"/>
    </source>
</evidence>
<dbReference type="EMBL" id="JRES01000302">
    <property type="protein sequence ID" value="KNC32540.1"/>
    <property type="molecule type" value="Genomic_DNA"/>
</dbReference>
<dbReference type="Proteomes" id="UP000037069">
    <property type="component" value="Unassembled WGS sequence"/>
</dbReference>
<feature type="chain" id="PRO_5007415738" evidence="1">
    <location>
        <begin position="21"/>
        <end position="128"/>
    </location>
</feature>
<dbReference type="AlphaFoldDB" id="A0A0L0CJW6"/>
<name>A0A0L0CJW6_LUCCU</name>
<evidence type="ECO:0000313" key="3">
    <source>
        <dbReference type="EMBL" id="KNC32540.1"/>
    </source>
</evidence>